<dbReference type="EMBL" id="CP163432">
    <property type="protein sequence ID" value="XDQ15780.1"/>
    <property type="molecule type" value="Genomic_DNA"/>
</dbReference>
<accession>A0AB39NB14</accession>
<dbReference type="Pfam" id="PF19711">
    <property type="entry name" value="DUF6207"/>
    <property type="match status" value="1"/>
</dbReference>
<gene>
    <name evidence="2" type="ORF">AB5J55_42270</name>
</gene>
<evidence type="ECO:0000313" key="2">
    <source>
        <dbReference type="EMBL" id="XDQ15780.1"/>
    </source>
</evidence>
<organism evidence="2">
    <name type="scientific">Streptomyces sp. R11</name>
    <dbReference type="NCBI Taxonomy" id="3238625"/>
    <lineage>
        <taxon>Bacteria</taxon>
        <taxon>Bacillati</taxon>
        <taxon>Actinomycetota</taxon>
        <taxon>Actinomycetes</taxon>
        <taxon>Kitasatosporales</taxon>
        <taxon>Streptomycetaceae</taxon>
        <taxon>Streptomyces</taxon>
    </lineage>
</organism>
<name>A0AB39NB14_9ACTN</name>
<feature type="region of interest" description="Disordered" evidence="1">
    <location>
        <begin position="45"/>
        <end position="64"/>
    </location>
</feature>
<evidence type="ECO:0000256" key="1">
    <source>
        <dbReference type="SAM" id="MobiDB-lite"/>
    </source>
</evidence>
<dbReference type="RefSeq" id="WP_369275708.1">
    <property type="nucleotide sequence ID" value="NZ_CP163432.1"/>
</dbReference>
<proteinExistence type="predicted"/>
<dbReference type="AlphaFoldDB" id="A0AB39NB14"/>
<sequence>MNPLNETPVSRPSLVVVDLAAADDANALAFQQLFRPLLDTTWAFSGPAARRTPTGLDSELRPDE</sequence>
<dbReference type="InterPro" id="IPR045775">
    <property type="entry name" value="DUF6207"/>
</dbReference>
<reference evidence="2" key="1">
    <citation type="submission" date="2024-07" db="EMBL/GenBank/DDBJ databases">
        <authorList>
            <person name="Yu S.T."/>
        </authorList>
    </citation>
    <scope>NUCLEOTIDE SEQUENCE</scope>
    <source>
        <strain evidence="2">R11</strain>
    </source>
</reference>
<protein>
    <submittedName>
        <fullName evidence="2">DUF6207 family protein</fullName>
    </submittedName>
</protein>